<evidence type="ECO:0000259" key="1">
    <source>
        <dbReference type="Pfam" id="PF00171"/>
    </source>
</evidence>
<evidence type="ECO:0000313" key="2">
    <source>
        <dbReference type="EMBL" id="EEC12104.1"/>
    </source>
</evidence>
<dbReference type="Pfam" id="PF00171">
    <property type="entry name" value="Aldedh"/>
    <property type="match status" value="1"/>
</dbReference>
<gene>
    <name evidence="2" type="ORF">IscW_ISCW009197</name>
</gene>
<evidence type="ECO:0000313" key="4">
    <source>
        <dbReference type="Proteomes" id="UP000001555"/>
    </source>
</evidence>
<dbReference type="EMBL" id="ABJB010681802">
    <property type="status" value="NOT_ANNOTATED_CDS"/>
    <property type="molecule type" value="Genomic_DNA"/>
</dbReference>
<dbReference type="EC" id="1.2.1.36" evidence="2"/>
<sequence length="84" mass="9250">MIFINNQFVNSASGKTFATYNPATGDKIADIQEGDKEDVEKAVKAAKAAFARGSEWRSMDASKRGTLLFKLADLIEEQKDYLAC</sequence>
<dbReference type="AlphaFoldDB" id="B7PZT2"/>
<dbReference type="Gene3D" id="3.40.605.10">
    <property type="entry name" value="Aldehyde Dehydrogenase, Chain A, domain 1"/>
    <property type="match status" value="1"/>
</dbReference>
<dbReference type="VEuPathDB" id="VectorBase:ISCI009197"/>
<reference evidence="2 4" key="1">
    <citation type="submission" date="2008-03" db="EMBL/GenBank/DDBJ databases">
        <title>Annotation of Ixodes scapularis.</title>
        <authorList>
            <consortium name="Ixodes scapularis Genome Project Consortium"/>
            <person name="Caler E."/>
            <person name="Hannick L.I."/>
            <person name="Bidwell S."/>
            <person name="Joardar V."/>
            <person name="Thiagarajan M."/>
            <person name="Amedeo P."/>
            <person name="Galinsky K.J."/>
            <person name="Schobel S."/>
            <person name="Inman J."/>
            <person name="Hostetler J."/>
            <person name="Miller J."/>
            <person name="Hammond M."/>
            <person name="Megy K."/>
            <person name="Lawson D."/>
            <person name="Kodira C."/>
            <person name="Sutton G."/>
            <person name="Meyer J."/>
            <person name="Hill C.A."/>
            <person name="Birren B."/>
            <person name="Nene V."/>
            <person name="Collins F."/>
            <person name="Alarcon-Chaidez F."/>
            <person name="Wikel S."/>
            <person name="Strausberg R."/>
        </authorList>
    </citation>
    <scope>NUCLEOTIDE SEQUENCE [LARGE SCALE GENOMIC DNA]</scope>
    <source>
        <strain evidence="4">Wikel</strain>
        <strain evidence="2">Wikel colony</strain>
    </source>
</reference>
<dbReference type="InterPro" id="IPR015590">
    <property type="entry name" value="Aldehyde_DH_dom"/>
</dbReference>
<dbReference type="EnsemblMetazoa" id="ISCW009197-RA">
    <property type="protein sequence ID" value="ISCW009197-PA"/>
    <property type="gene ID" value="ISCW009197"/>
</dbReference>
<dbReference type="PaxDb" id="6945-B7PZT2"/>
<dbReference type="EMBL" id="DS827515">
    <property type="protein sequence ID" value="EEC12104.1"/>
    <property type="molecule type" value="Genomic_DNA"/>
</dbReference>
<organism>
    <name type="scientific">Ixodes scapularis</name>
    <name type="common">Black-legged tick</name>
    <name type="synonym">Deer tick</name>
    <dbReference type="NCBI Taxonomy" id="6945"/>
    <lineage>
        <taxon>Eukaryota</taxon>
        <taxon>Metazoa</taxon>
        <taxon>Ecdysozoa</taxon>
        <taxon>Arthropoda</taxon>
        <taxon>Chelicerata</taxon>
        <taxon>Arachnida</taxon>
        <taxon>Acari</taxon>
        <taxon>Parasitiformes</taxon>
        <taxon>Ixodida</taxon>
        <taxon>Ixodoidea</taxon>
        <taxon>Ixodidae</taxon>
        <taxon>Ixodinae</taxon>
        <taxon>Ixodes</taxon>
    </lineage>
</organism>
<reference evidence="3" key="2">
    <citation type="submission" date="2020-05" db="UniProtKB">
        <authorList>
            <consortium name="EnsemblMetazoa"/>
        </authorList>
    </citation>
    <scope>IDENTIFICATION</scope>
    <source>
        <strain evidence="3">wikel</strain>
    </source>
</reference>
<feature type="domain" description="Aldehyde dehydrogenase" evidence="1">
    <location>
        <begin position="8"/>
        <end position="83"/>
    </location>
</feature>
<dbReference type="GO" id="GO:0001758">
    <property type="term" value="F:retinal dehydrogenase (NAD+) activity"/>
    <property type="evidence" value="ECO:0007669"/>
    <property type="project" value="UniProtKB-EC"/>
</dbReference>
<dbReference type="InterPro" id="IPR016161">
    <property type="entry name" value="Ald_DH/histidinol_DH"/>
</dbReference>
<protein>
    <submittedName>
        <fullName evidence="2 3">Aldehyde dehydrogenase, putative</fullName>
        <ecNumber evidence="2">1.2.1.36</ecNumber>
    </submittedName>
</protein>
<dbReference type="Proteomes" id="UP000001555">
    <property type="component" value="Unassembled WGS sequence"/>
</dbReference>
<name>B7PZT2_IXOSC</name>
<evidence type="ECO:0000313" key="3">
    <source>
        <dbReference type="EnsemblMetazoa" id="ISCW009197-PA"/>
    </source>
</evidence>
<dbReference type="HOGENOM" id="CLU_005391_6_8_1"/>
<dbReference type="STRING" id="6945.B7PZT2"/>
<keyword evidence="2" id="KW-0560">Oxidoreductase</keyword>
<keyword evidence="4" id="KW-1185">Reference proteome</keyword>
<proteinExistence type="predicted"/>
<dbReference type="InParanoid" id="B7PZT2"/>
<dbReference type="VEuPathDB" id="VectorBase:ISCW009197"/>
<dbReference type="InterPro" id="IPR016162">
    <property type="entry name" value="Ald_DH_N"/>
</dbReference>
<accession>B7PZT2</accession>
<dbReference type="PANTHER" id="PTHR11699">
    <property type="entry name" value="ALDEHYDE DEHYDROGENASE-RELATED"/>
    <property type="match status" value="1"/>
</dbReference>
<dbReference type="SUPFAM" id="SSF53720">
    <property type="entry name" value="ALDH-like"/>
    <property type="match status" value="1"/>
</dbReference>